<protein>
    <submittedName>
        <fullName evidence="2">Uncharacterized protein</fullName>
    </submittedName>
</protein>
<gene>
    <name evidence="2" type="ordered locus">SPO1879</name>
</gene>
<feature type="compositionally biased region" description="Basic and acidic residues" evidence="1">
    <location>
        <begin position="1"/>
        <end position="11"/>
    </location>
</feature>
<feature type="region of interest" description="Disordered" evidence="1">
    <location>
        <begin position="1"/>
        <end position="35"/>
    </location>
</feature>
<feature type="compositionally biased region" description="Low complexity" evidence="1">
    <location>
        <begin position="148"/>
        <end position="162"/>
    </location>
</feature>
<evidence type="ECO:0000256" key="1">
    <source>
        <dbReference type="SAM" id="MobiDB-lite"/>
    </source>
</evidence>
<feature type="region of interest" description="Disordered" evidence="1">
    <location>
        <begin position="112"/>
        <end position="163"/>
    </location>
</feature>
<dbReference type="PaxDb" id="246200-SPO1879"/>
<dbReference type="STRING" id="246200.SPO1879"/>
<proteinExistence type="predicted"/>
<dbReference type="EMBL" id="CP000031">
    <property type="protein sequence ID" value="AAV95159.1"/>
    <property type="molecule type" value="Genomic_DNA"/>
</dbReference>
<name>Q5LS89_RUEPO</name>
<dbReference type="KEGG" id="sil:SPO1879"/>
<reference evidence="2 3" key="1">
    <citation type="journal article" date="2004" name="Nature">
        <title>Genome sequence of Silicibacter pomeroyi reveals adaptations to the marine environment.</title>
        <authorList>
            <person name="Moran M.A."/>
            <person name="Buchan A."/>
            <person name="Gonzalez J.M."/>
            <person name="Heidelberg J.F."/>
            <person name="Whitman W.B."/>
            <person name="Kiene R.P."/>
            <person name="Henriksen J.R."/>
            <person name="King G.M."/>
            <person name="Belas R."/>
            <person name="Fuqua C."/>
            <person name="Brinkac L."/>
            <person name="Lewis M."/>
            <person name="Johri S."/>
            <person name="Weaver B."/>
            <person name="Pai G."/>
            <person name="Eisen J.A."/>
            <person name="Rahe E."/>
            <person name="Sheldon W.M."/>
            <person name="Ye W."/>
            <person name="Miller T.R."/>
            <person name="Carlton J."/>
            <person name="Rasko D.A."/>
            <person name="Paulsen I.T."/>
            <person name="Ren Q."/>
            <person name="Daugherty S.C."/>
            <person name="Deboy R.T."/>
            <person name="Dodson R.J."/>
            <person name="Durkin A.S."/>
            <person name="Madupu R."/>
            <person name="Nelson W.C."/>
            <person name="Sullivan S.A."/>
            <person name="Rosovitz M.J."/>
            <person name="Haft D.H."/>
            <person name="Selengut J."/>
            <person name="Ward N."/>
        </authorList>
    </citation>
    <scope>NUCLEOTIDE SEQUENCE [LARGE SCALE GENOMIC DNA]</scope>
    <source>
        <strain evidence="3">ATCC 700808 / DSM 15171 / DSS-3</strain>
    </source>
</reference>
<feature type="compositionally biased region" description="Basic and acidic residues" evidence="1">
    <location>
        <begin position="132"/>
        <end position="147"/>
    </location>
</feature>
<evidence type="ECO:0000313" key="3">
    <source>
        <dbReference type="Proteomes" id="UP000001023"/>
    </source>
</evidence>
<sequence length="230" mass="25426">MTEFRNHDPRYRPRPTHRQSLSPGSAAHSVAPSGPFQAAPVLQRGVFLGGRRCQRQARIGSGIGNAGAVMAQGAQGADVLDRLWHAGHGGGQIALEILSLGLVAGAEIEGHDDAQQPPQRFGHQRQALHPFPKPDRIGHRRDKEAQRPQRQCRARQPVQPVHEPVEPATPALREFRRELVQRAHLYLGRARRPGLGILAEHLDRFAHRVAATAKQHSQQIADQSHPETLR</sequence>
<keyword evidence="3" id="KW-1185">Reference proteome</keyword>
<reference evidence="2 3" key="2">
    <citation type="journal article" date="2014" name="Stand. Genomic Sci.">
        <title>An updated genome annotation for the model marine bacterium Ruegeria pomeroyi DSS-3.</title>
        <authorList>
            <person name="Rivers A.R."/>
            <person name="Smith C.B."/>
            <person name="Moran M.A."/>
        </authorList>
    </citation>
    <scope>GENOME REANNOTATION</scope>
    <source>
        <strain evidence="3">ATCC 700808 / DSM 15171 / DSS-3</strain>
    </source>
</reference>
<evidence type="ECO:0000313" key="2">
    <source>
        <dbReference type="EMBL" id="AAV95159.1"/>
    </source>
</evidence>
<dbReference type="Proteomes" id="UP000001023">
    <property type="component" value="Chromosome"/>
</dbReference>
<organism evidence="2 3">
    <name type="scientific">Ruegeria pomeroyi (strain ATCC 700808 / DSM 15171 / DSS-3)</name>
    <name type="common">Silicibacter pomeroyi</name>
    <dbReference type="NCBI Taxonomy" id="246200"/>
    <lineage>
        <taxon>Bacteria</taxon>
        <taxon>Pseudomonadati</taxon>
        <taxon>Pseudomonadota</taxon>
        <taxon>Alphaproteobacteria</taxon>
        <taxon>Rhodobacterales</taxon>
        <taxon>Roseobacteraceae</taxon>
        <taxon>Ruegeria</taxon>
    </lineage>
</organism>
<dbReference type="HOGENOM" id="CLU_1204079_0_0_5"/>
<dbReference type="AlphaFoldDB" id="Q5LS89"/>
<accession>Q5LS89</accession>
<dbReference type="eggNOG" id="ENOG5034147">
    <property type="taxonomic scope" value="Bacteria"/>
</dbReference>